<proteinExistence type="predicted"/>
<feature type="compositionally biased region" description="Polar residues" evidence="4">
    <location>
        <begin position="82"/>
        <end position="107"/>
    </location>
</feature>
<feature type="domain" description="BZIP" evidence="5">
    <location>
        <begin position="170"/>
        <end position="233"/>
    </location>
</feature>
<evidence type="ECO:0000259" key="5">
    <source>
        <dbReference type="PROSITE" id="PS50217"/>
    </source>
</evidence>
<keyword evidence="1" id="KW-0805">Transcription regulation</keyword>
<dbReference type="Proteomes" id="UP000070501">
    <property type="component" value="Unassembled WGS sequence"/>
</dbReference>
<dbReference type="GO" id="GO:0000981">
    <property type="term" value="F:DNA-binding transcription factor activity, RNA polymerase II-specific"/>
    <property type="evidence" value="ECO:0007669"/>
    <property type="project" value="TreeGrafter"/>
</dbReference>
<dbReference type="InterPro" id="IPR046347">
    <property type="entry name" value="bZIP_sf"/>
</dbReference>
<name>A0A136J827_9PEZI</name>
<reference evidence="7" key="1">
    <citation type="submission" date="2016-02" db="EMBL/GenBank/DDBJ databases">
        <title>Draft genome sequence of Microdochium bolleyi, a fungal endophyte of beachgrass.</title>
        <authorList>
            <consortium name="DOE Joint Genome Institute"/>
            <person name="David A.S."/>
            <person name="May G."/>
            <person name="Haridas S."/>
            <person name="Lim J."/>
            <person name="Wang M."/>
            <person name="Labutti K."/>
            <person name="Lipzen A."/>
            <person name="Barry K."/>
            <person name="Grigoriev I.V."/>
        </authorList>
    </citation>
    <scope>NUCLEOTIDE SEQUENCE [LARGE SCALE GENOMIC DNA]</scope>
    <source>
        <strain evidence="7">J235TASD1</strain>
    </source>
</reference>
<sequence length="366" mass="40164">MASGSNFLYHPSDSEPQQLALFGSQAVASSSIPPDSHQSGSHHGLDKAFLMNYPSQYDFDPMLRPSSSSSPNLSLSTRRRQSSCVTATSCRSLESDSQSSTGPSGTPESRPLGSATTPENTWPALNPKPSKQTGGGSSFNPIQNSYTLPPRRPRRASNKPKPELSREEKEARKVHSREKNKDAADRARRKKKKHANELEESQSELETKNSTLKKELESLTQEAARIRAELMAHSDCHDQSVGRWADTEVKQYLGCDSTPYSQAPPLSYHTSQASLVYATTSSSYPGTAFQLESPSPPGYNDAVYHSDAGYTHSPGIYGEDQDPSFVTEMQASVLVDPAFVSDLIQDQYLDYHADLNYPPIPDGPYQ</sequence>
<feature type="compositionally biased region" description="Low complexity" evidence="4">
    <location>
        <begin position="62"/>
        <end position="76"/>
    </location>
</feature>
<dbReference type="SMART" id="SM00338">
    <property type="entry name" value="BRLZ"/>
    <property type="match status" value="1"/>
</dbReference>
<dbReference type="Pfam" id="PF00170">
    <property type="entry name" value="bZIP_1"/>
    <property type="match status" value="1"/>
</dbReference>
<dbReference type="InterPro" id="IPR000837">
    <property type="entry name" value="AP-1"/>
</dbReference>
<feature type="compositionally biased region" description="Polar residues" evidence="4">
    <location>
        <begin position="138"/>
        <end position="147"/>
    </location>
</feature>
<evidence type="ECO:0000256" key="2">
    <source>
        <dbReference type="ARBA" id="ARBA00023125"/>
    </source>
</evidence>
<feature type="compositionally biased region" description="Polar residues" evidence="4">
    <location>
        <begin position="26"/>
        <end position="41"/>
    </location>
</feature>
<dbReference type="InParanoid" id="A0A136J827"/>
<evidence type="ECO:0000313" key="6">
    <source>
        <dbReference type="EMBL" id="KXJ93206.1"/>
    </source>
</evidence>
<dbReference type="EMBL" id="KQ964248">
    <property type="protein sequence ID" value="KXJ93206.1"/>
    <property type="molecule type" value="Genomic_DNA"/>
</dbReference>
<gene>
    <name evidence="6" type="ORF">Micbo1qcDRAFT_222885</name>
</gene>
<dbReference type="STRING" id="196109.A0A136J827"/>
<evidence type="ECO:0000256" key="4">
    <source>
        <dbReference type="SAM" id="MobiDB-lite"/>
    </source>
</evidence>
<keyword evidence="2" id="KW-0238">DNA-binding</keyword>
<organism evidence="6 7">
    <name type="scientific">Microdochium bolleyi</name>
    <dbReference type="NCBI Taxonomy" id="196109"/>
    <lineage>
        <taxon>Eukaryota</taxon>
        <taxon>Fungi</taxon>
        <taxon>Dikarya</taxon>
        <taxon>Ascomycota</taxon>
        <taxon>Pezizomycotina</taxon>
        <taxon>Sordariomycetes</taxon>
        <taxon>Xylariomycetidae</taxon>
        <taxon>Xylariales</taxon>
        <taxon>Microdochiaceae</taxon>
        <taxon>Microdochium</taxon>
    </lineage>
</organism>
<dbReference type="PROSITE" id="PS00036">
    <property type="entry name" value="BZIP_BASIC"/>
    <property type="match status" value="1"/>
</dbReference>
<dbReference type="PROSITE" id="PS50217">
    <property type="entry name" value="BZIP"/>
    <property type="match status" value="1"/>
</dbReference>
<dbReference type="GO" id="GO:0005634">
    <property type="term" value="C:nucleus"/>
    <property type="evidence" value="ECO:0007669"/>
    <property type="project" value="TreeGrafter"/>
</dbReference>
<dbReference type="PANTHER" id="PTHR23351:SF24">
    <property type="entry name" value="ACTIVATING TRANSCRIPTION FACTOR 3-RELATED"/>
    <property type="match status" value="1"/>
</dbReference>
<dbReference type="InterPro" id="IPR004827">
    <property type="entry name" value="bZIP"/>
</dbReference>
<dbReference type="SUPFAM" id="SSF57959">
    <property type="entry name" value="Leucine zipper domain"/>
    <property type="match status" value="1"/>
</dbReference>
<keyword evidence="3" id="KW-0804">Transcription</keyword>
<dbReference type="OrthoDB" id="295274at2759"/>
<keyword evidence="7" id="KW-1185">Reference proteome</keyword>
<feature type="region of interest" description="Disordered" evidence="4">
    <location>
        <begin position="1"/>
        <end position="217"/>
    </location>
</feature>
<dbReference type="GO" id="GO:0000978">
    <property type="term" value="F:RNA polymerase II cis-regulatory region sequence-specific DNA binding"/>
    <property type="evidence" value="ECO:0007669"/>
    <property type="project" value="TreeGrafter"/>
</dbReference>
<evidence type="ECO:0000313" key="7">
    <source>
        <dbReference type="Proteomes" id="UP000070501"/>
    </source>
</evidence>
<dbReference type="PANTHER" id="PTHR23351">
    <property type="entry name" value="FOS TRANSCRIPTION FACTOR-RELATED"/>
    <property type="match status" value="1"/>
</dbReference>
<feature type="compositionally biased region" description="Basic and acidic residues" evidence="4">
    <location>
        <begin position="160"/>
        <end position="186"/>
    </location>
</feature>
<dbReference type="Gene3D" id="1.20.5.170">
    <property type="match status" value="1"/>
</dbReference>
<evidence type="ECO:0000256" key="3">
    <source>
        <dbReference type="ARBA" id="ARBA00023163"/>
    </source>
</evidence>
<evidence type="ECO:0000256" key="1">
    <source>
        <dbReference type="ARBA" id="ARBA00023015"/>
    </source>
</evidence>
<protein>
    <recommendedName>
        <fullName evidence="5">BZIP domain-containing protein</fullName>
    </recommendedName>
</protein>
<accession>A0A136J827</accession>
<dbReference type="AlphaFoldDB" id="A0A136J827"/>